<evidence type="ECO:0000256" key="2">
    <source>
        <dbReference type="SAM" id="Phobius"/>
    </source>
</evidence>
<keyword evidence="4" id="KW-1185">Reference proteome</keyword>
<protein>
    <submittedName>
        <fullName evidence="3">DUF3105 domain-containing protein</fullName>
    </submittedName>
</protein>
<reference evidence="3 4" key="1">
    <citation type="submission" date="2020-05" db="EMBL/GenBank/DDBJ databases">
        <authorList>
            <person name="Mo P."/>
        </authorList>
    </citation>
    <scope>NUCLEOTIDE SEQUENCE [LARGE SCALE GENOMIC DNA]</scope>
    <source>
        <strain evidence="3 4">Gen01</strain>
    </source>
</reference>
<evidence type="ECO:0000313" key="4">
    <source>
        <dbReference type="Proteomes" id="UP000505377"/>
    </source>
</evidence>
<accession>A0A6M6JUQ6</accession>
<keyword evidence="2" id="KW-0472">Membrane</keyword>
<feature type="region of interest" description="Disordered" evidence="1">
    <location>
        <begin position="211"/>
        <end position="264"/>
    </location>
</feature>
<dbReference type="Pfam" id="PF11303">
    <property type="entry name" value="DUF3105"/>
    <property type="match status" value="1"/>
</dbReference>
<evidence type="ECO:0000256" key="1">
    <source>
        <dbReference type="SAM" id="MobiDB-lite"/>
    </source>
</evidence>
<dbReference type="AlphaFoldDB" id="A0A6M6JUQ6"/>
<evidence type="ECO:0000313" key="3">
    <source>
        <dbReference type="EMBL" id="QJY50777.1"/>
    </source>
</evidence>
<feature type="transmembrane region" description="Helical" evidence="2">
    <location>
        <begin position="27"/>
        <end position="49"/>
    </location>
</feature>
<feature type="region of interest" description="Disordered" evidence="1">
    <location>
        <begin position="1"/>
        <end position="21"/>
    </location>
</feature>
<dbReference type="InterPro" id="IPR021454">
    <property type="entry name" value="DUF3105"/>
</dbReference>
<sequence>MVSGKQSKRNRQDRAKTSLVTDRSTPWGTIVAVLMVVLFAGGVFGYALLESQAGNARAEALSAFTPSAANQDPSTQIPGVAEQTYEGGQHVGPTEQVAYTQSPPTGGTHDQAWAACSGVVYDQPVRSENLVHSMEHGAVWIAYNPDQLGGAALEQLADRVQDRPYMALSPYPGLDQPIAVQSWGHQLKLADAADPRIDQFVAALRANPNTHPENGASCDALGPGQFDQDAPPPYQPAPPVSAAGQPGVRAETETAADQPTGDGS</sequence>
<dbReference type="Proteomes" id="UP000505377">
    <property type="component" value="Chromosome"/>
</dbReference>
<keyword evidence="2" id="KW-0812">Transmembrane</keyword>
<dbReference type="EMBL" id="CP053564">
    <property type="protein sequence ID" value="QJY50777.1"/>
    <property type="molecule type" value="Genomic_DNA"/>
</dbReference>
<dbReference type="KEGG" id="pbro:HOP40_20545"/>
<proteinExistence type="predicted"/>
<feature type="compositionally biased region" description="Pro residues" evidence="1">
    <location>
        <begin position="230"/>
        <end position="239"/>
    </location>
</feature>
<gene>
    <name evidence="3" type="ORF">HOP40_20545</name>
</gene>
<keyword evidence="2" id="KW-1133">Transmembrane helix</keyword>
<organism evidence="3 4">
    <name type="scientific">Pseudonocardia broussonetiae</name>
    <dbReference type="NCBI Taxonomy" id="2736640"/>
    <lineage>
        <taxon>Bacteria</taxon>
        <taxon>Bacillati</taxon>
        <taxon>Actinomycetota</taxon>
        <taxon>Actinomycetes</taxon>
        <taxon>Pseudonocardiales</taxon>
        <taxon>Pseudonocardiaceae</taxon>
        <taxon>Pseudonocardia</taxon>
    </lineage>
</organism>
<name>A0A6M6JUQ6_9PSEU</name>